<gene>
    <name evidence="3" type="ORF">QFW96_18145</name>
</gene>
<dbReference type="Proteomes" id="UP001237595">
    <property type="component" value="Unassembled WGS sequence"/>
</dbReference>
<dbReference type="EMBL" id="JASAOF010000011">
    <property type="protein sequence ID" value="MDI2030560.1"/>
    <property type="molecule type" value="Genomic_DNA"/>
</dbReference>
<comment type="caution">
    <text evidence="3">The sequence shown here is derived from an EMBL/GenBank/DDBJ whole genome shotgun (WGS) entry which is preliminary data.</text>
</comment>
<dbReference type="PANTHER" id="PTHR42760">
    <property type="entry name" value="SHORT-CHAIN DEHYDROGENASES/REDUCTASES FAMILY MEMBER"/>
    <property type="match status" value="1"/>
</dbReference>
<dbReference type="InterPro" id="IPR036291">
    <property type="entry name" value="NAD(P)-bd_dom_sf"/>
</dbReference>
<keyword evidence="2 3" id="KW-0560">Oxidoreductase</keyword>
<dbReference type="GO" id="GO:0016491">
    <property type="term" value="F:oxidoreductase activity"/>
    <property type="evidence" value="ECO:0007669"/>
    <property type="project" value="UniProtKB-KW"/>
</dbReference>
<dbReference type="Gene3D" id="3.40.50.720">
    <property type="entry name" value="NAD(P)-binding Rossmann-like Domain"/>
    <property type="match status" value="1"/>
</dbReference>
<dbReference type="NCBIfam" id="NF005559">
    <property type="entry name" value="PRK07231.1"/>
    <property type="match status" value="1"/>
</dbReference>
<dbReference type="InterPro" id="IPR002347">
    <property type="entry name" value="SDR_fam"/>
</dbReference>
<evidence type="ECO:0000256" key="2">
    <source>
        <dbReference type="ARBA" id="ARBA00023002"/>
    </source>
</evidence>
<protein>
    <submittedName>
        <fullName evidence="3">SDR family oxidoreductase</fullName>
        <ecNumber evidence="3">1.-.-.-</ecNumber>
    </submittedName>
</protein>
<dbReference type="SUPFAM" id="SSF51735">
    <property type="entry name" value="NAD(P)-binding Rossmann-fold domains"/>
    <property type="match status" value="1"/>
</dbReference>
<sequence length="252" mass="25663">MLSFDIAGKHVVITGGGGGIGGATAVEMADLGATVTVLDQDRDRAQSVVDKITTAGGTAHAAVLDLSDVDQVRSAFAALERPCDILVNTAGLIKYTSLLEQDEDSFDQLLAVNLRGTFFCLQEAAKQMTSGSGGAIVNLASTAAFVAARLPATAYAMTKAGVRQLTTAASTELAPQGVRVNAVAPATIETPFVKGTIDTPEQRAATAARSPIGRIGQPADVVGAIVFLASPLAGFITGHTLVIDGGRLGRAS</sequence>
<evidence type="ECO:0000256" key="1">
    <source>
        <dbReference type="ARBA" id="ARBA00006484"/>
    </source>
</evidence>
<dbReference type="EC" id="1.-.-.-" evidence="3"/>
<dbReference type="CDD" id="cd05233">
    <property type="entry name" value="SDR_c"/>
    <property type="match status" value="1"/>
</dbReference>
<dbReference type="PRINTS" id="PR00081">
    <property type="entry name" value="GDHRDH"/>
</dbReference>
<dbReference type="PRINTS" id="PR00080">
    <property type="entry name" value="SDRFAMILY"/>
</dbReference>
<dbReference type="RefSeq" id="WP_281456874.1">
    <property type="nucleotide sequence ID" value="NZ_JASAOF010000011.1"/>
</dbReference>
<proteinExistence type="inferred from homology"/>
<accession>A0ABT6PRE2</accession>
<dbReference type="Pfam" id="PF13561">
    <property type="entry name" value="adh_short_C2"/>
    <property type="match status" value="1"/>
</dbReference>
<evidence type="ECO:0000313" key="4">
    <source>
        <dbReference type="Proteomes" id="UP001237595"/>
    </source>
</evidence>
<comment type="similarity">
    <text evidence="1">Belongs to the short-chain dehydrogenases/reductases (SDR) family.</text>
</comment>
<dbReference type="PANTHER" id="PTHR42760:SF115">
    <property type="entry name" value="3-OXOACYL-[ACYL-CARRIER-PROTEIN] REDUCTASE FABG"/>
    <property type="match status" value="1"/>
</dbReference>
<reference evidence="3 4" key="1">
    <citation type="submission" date="2023-04" db="EMBL/GenBank/DDBJ databases">
        <title>Draft genome sequence of Saccharopolyspora sp. TS4A08 isolated from sweet potato rhizospheric soil.</title>
        <authorList>
            <person name="Suksaard P."/>
            <person name="Duangmal K."/>
        </authorList>
    </citation>
    <scope>NUCLEOTIDE SEQUENCE [LARGE SCALE GENOMIC DNA]</scope>
    <source>
        <strain evidence="3 4">TS4A08</strain>
    </source>
</reference>
<name>A0ABT6PRE2_9PSEU</name>
<evidence type="ECO:0000313" key="3">
    <source>
        <dbReference type="EMBL" id="MDI2030560.1"/>
    </source>
</evidence>
<organism evidence="3 4">
    <name type="scientific">Saccharopolyspora ipomoeae</name>
    <dbReference type="NCBI Taxonomy" id="3042027"/>
    <lineage>
        <taxon>Bacteria</taxon>
        <taxon>Bacillati</taxon>
        <taxon>Actinomycetota</taxon>
        <taxon>Actinomycetes</taxon>
        <taxon>Pseudonocardiales</taxon>
        <taxon>Pseudonocardiaceae</taxon>
        <taxon>Saccharopolyspora</taxon>
    </lineage>
</organism>
<keyword evidence="4" id="KW-1185">Reference proteome</keyword>